<protein>
    <submittedName>
        <fullName evidence="1">Uncharacterized protein</fullName>
    </submittedName>
</protein>
<dbReference type="Proteomes" id="UP001497700">
    <property type="component" value="Unassembled WGS sequence"/>
</dbReference>
<comment type="caution">
    <text evidence="1">The sequence shown here is derived from an EMBL/GenBank/DDBJ whole genome shotgun (WGS) entry which is preliminary data.</text>
</comment>
<sequence length="248" mass="28615">MDYSDYLLGLHAFFDHYYQGLSNWRRSLMVDSSIEDVVRTLYLPSTADTCVSIEGHESSWDLHAEVLRRYSNFFRRALARSFVGNTTIENINLHGVNPDIMSFVASWMYNGWNSAAARVFGYTTSLPVETMAMILLLGDYLDMPLLCYESRHRIIQELVDVVVSVERQLAFNYILRLKQAPFVRAADILHDSGTILGEELAQGIKDLFKDLEGVHNLRRAIEGFMRAFPDEDWMLEDHYWRLANDSEA</sequence>
<accession>A0ACB9Z0B5</accession>
<proteinExistence type="predicted"/>
<name>A0ACB9Z0B5_9PEZI</name>
<evidence type="ECO:0000313" key="1">
    <source>
        <dbReference type="EMBL" id="KAI4865120.1"/>
    </source>
</evidence>
<reference evidence="1 2" key="1">
    <citation type="journal article" date="2022" name="New Phytol.">
        <title>Ecological generalism drives hyperdiversity of secondary metabolite gene clusters in xylarialean endophytes.</title>
        <authorList>
            <person name="Franco M.E.E."/>
            <person name="Wisecaver J.H."/>
            <person name="Arnold A.E."/>
            <person name="Ju Y.M."/>
            <person name="Slot J.C."/>
            <person name="Ahrendt S."/>
            <person name="Moore L.P."/>
            <person name="Eastman K.E."/>
            <person name="Scott K."/>
            <person name="Konkel Z."/>
            <person name="Mondo S.J."/>
            <person name="Kuo A."/>
            <person name="Hayes R.D."/>
            <person name="Haridas S."/>
            <person name="Andreopoulos B."/>
            <person name="Riley R."/>
            <person name="LaButti K."/>
            <person name="Pangilinan J."/>
            <person name="Lipzen A."/>
            <person name="Amirebrahimi M."/>
            <person name="Yan J."/>
            <person name="Adam C."/>
            <person name="Keymanesh K."/>
            <person name="Ng V."/>
            <person name="Louie K."/>
            <person name="Northen T."/>
            <person name="Drula E."/>
            <person name="Henrissat B."/>
            <person name="Hsieh H.M."/>
            <person name="Youens-Clark K."/>
            <person name="Lutzoni F."/>
            <person name="Miadlikowska J."/>
            <person name="Eastwood D.C."/>
            <person name="Hamelin R.C."/>
            <person name="Grigoriev I.V."/>
            <person name="U'Ren J.M."/>
        </authorList>
    </citation>
    <scope>NUCLEOTIDE SEQUENCE [LARGE SCALE GENOMIC DNA]</scope>
    <source>
        <strain evidence="1 2">CBS 119005</strain>
    </source>
</reference>
<keyword evidence="2" id="KW-1185">Reference proteome</keyword>
<dbReference type="EMBL" id="MU393476">
    <property type="protein sequence ID" value="KAI4865120.1"/>
    <property type="molecule type" value="Genomic_DNA"/>
</dbReference>
<organism evidence="1 2">
    <name type="scientific">Hypoxylon rubiginosum</name>
    <dbReference type="NCBI Taxonomy" id="110542"/>
    <lineage>
        <taxon>Eukaryota</taxon>
        <taxon>Fungi</taxon>
        <taxon>Dikarya</taxon>
        <taxon>Ascomycota</taxon>
        <taxon>Pezizomycotina</taxon>
        <taxon>Sordariomycetes</taxon>
        <taxon>Xylariomycetidae</taxon>
        <taxon>Xylariales</taxon>
        <taxon>Hypoxylaceae</taxon>
        <taxon>Hypoxylon</taxon>
    </lineage>
</organism>
<evidence type="ECO:0000313" key="2">
    <source>
        <dbReference type="Proteomes" id="UP001497700"/>
    </source>
</evidence>
<gene>
    <name evidence="1" type="ORF">F4820DRAFT_469975</name>
</gene>